<proteinExistence type="predicted"/>
<dbReference type="InterPro" id="IPR051533">
    <property type="entry name" value="WaaL-like"/>
</dbReference>
<name>A0A927N4J4_9ACTN</name>
<gene>
    <name evidence="3" type="ORF">HEB94_008812</name>
</gene>
<reference evidence="3" key="1">
    <citation type="submission" date="2020-10" db="EMBL/GenBank/DDBJ databases">
        <title>Sequencing the genomes of 1000 actinobacteria strains.</title>
        <authorList>
            <person name="Klenk H.-P."/>
        </authorList>
    </citation>
    <scope>NUCLEOTIDE SEQUENCE</scope>
    <source>
        <strain evidence="3">DSM 45354</strain>
    </source>
</reference>
<evidence type="ECO:0008006" key="5">
    <source>
        <dbReference type="Google" id="ProtNLM"/>
    </source>
</evidence>
<evidence type="ECO:0000313" key="3">
    <source>
        <dbReference type="EMBL" id="MBE1611964.1"/>
    </source>
</evidence>
<keyword evidence="4" id="KW-1185">Reference proteome</keyword>
<feature type="transmembrane region" description="Helical" evidence="2">
    <location>
        <begin position="142"/>
        <end position="159"/>
    </location>
</feature>
<evidence type="ECO:0000256" key="1">
    <source>
        <dbReference type="SAM" id="MobiDB-lite"/>
    </source>
</evidence>
<organism evidence="3 4">
    <name type="scientific">Actinopolymorpha pittospori</name>
    <dbReference type="NCBI Taxonomy" id="648752"/>
    <lineage>
        <taxon>Bacteria</taxon>
        <taxon>Bacillati</taxon>
        <taxon>Actinomycetota</taxon>
        <taxon>Actinomycetes</taxon>
        <taxon>Propionibacteriales</taxon>
        <taxon>Actinopolymorphaceae</taxon>
        <taxon>Actinopolymorpha</taxon>
    </lineage>
</organism>
<keyword evidence="2" id="KW-0472">Membrane</keyword>
<accession>A0A927N4J4</accession>
<feature type="transmembrane region" description="Helical" evidence="2">
    <location>
        <begin position="171"/>
        <end position="195"/>
    </location>
</feature>
<feature type="transmembrane region" description="Helical" evidence="2">
    <location>
        <begin position="70"/>
        <end position="92"/>
    </location>
</feature>
<evidence type="ECO:0000256" key="2">
    <source>
        <dbReference type="SAM" id="Phobius"/>
    </source>
</evidence>
<dbReference type="RefSeq" id="WP_238361769.1">
    <property type="nucleotide sequence ID" value="NZ_BAABJL010000176.1"/>
</dbReference>
<keyword evidence="2" id="KW-0812">Transmembrane</keyword>
<dbReference type="Proteomes" id="UP000638648">
    <property type="component" value="Unassembled WGS sequence"/>
</dbReference>
<dbReference type="AlphaFoldDB" id="A0A927N4J4"/>
<dbReference type="PANTHER" id="PTHR37422">
    <property type="entry name" value="TEICHURONIC ACID BIOSYNTHESIS PROTEIN TUAE"/>
    <property type="match status" value="1"/>
</dbReference>
<protein>
    <recommendedName>
        <fullName evidence="5">O-antigen ligase like membrane protein</fullName>
    </recommendedName>
</protein>
<feature type="transmembrane region" description="Helical" evidence="2">
    <location>
        <begin position="317"/>
        <end position="337"/>
    </location>
</feature>
<comment type="caution">
    <text evidence="3">The sequence shown here is derived from an EMBL/GenBank/DDBJ whole genome shotgun (WGS) entry which is preliminary data.</text>
</comment>
<dbReference type="EMBL" id="JADBEM010000001">
    <property type="protein sequence ID" value="MBE1611964.1"/>
    <property type="molecule type" value="Genomic_DNA"/>
</dbReference>
<feature type="transmembrane region" description="Helical" evidence="2">
    <location>
        <begin position="440"/>
        <end position="458"/>
    </location>
</feature>
<dbReference type="PANTHER" id="PTHR37422:SF13">
    <property type="entry name" value="LIPOPOLYSACCHARIDE BIOSYNTHESIS PROTEIN PA4999-RELATED"/>
    <property type="match status" value="1"/>
</dbReference>
<feature type="transmembrane region" description="Helical" evidence="2">
    <location>
        <begin position="104"/>
        <end position="122"/>
    </location>
</feature>
<sequence>MTSTTPPGPADRARVDDSSPAARSVLPSPGGPSTPRGGLRTSGAPFPAPRKSRFLRPGWALSALFLGFPLWWALGLGTFAFVIFAVPLGLELFRRHGLRAPRGFGVWLLFLVWMLASATMLWSDAPGGEPGGFGGGRLMVFGYRAAMYLAATIVLLYVVNADERALPTRRVLRLLGVMFVVTTCGGLLGVLAPGFEFRSAMELLLPHGIATNEFVNRMIHPAAADTQDILGYDEARPIAPFSFSNSWGANFSLYLPFFLLSWLGREAGWRRRLAPFVLLLAVVPVVYSLNRGLWLALGVGACYLAVRLAGQGRLWALQAIVAAILVGAVAFVASPLGTMVEQRLNAPHSNERRSQLATETVRNVLVGSPLLGFGSTRDVQGSFASIAGGSTPDCQACGVPPFGTQGQLWLVVFSQGVVGLCLFLYFFARRFFAHWRDPTALAIAGSTVLIFFGIELLVYDTLGAPMVTVMIALGLLSRTTARRPPEPARAGGPR</sequence>
<evidence type="ECO:0000313" key="4">
    <source>
        <dbReference type="Proteomes" id="UP000638648"/>
    </source>
</evidence>
<feature type="transmembrane region" description="Helical" evidence="2">
    <location>
        <begin position="247"/>
        <end position="264"/>
    </location>
</feature>
<feature type="transmembrane region" description="Helical" evidence="2">
    <location>
        <begin position="408"/>
        <end position="428"/>
    </location>
</feature>
<keyword evidence="2" id="KW-1133">Transmembrane helix</keyword>
<feature type="compositionally biased region" description="Low complexity" evidence="1">
    <location>
        <begin position="26"/>
        <end position="41"/>
    </location>
</feature>
<feature type="region of interest" description="Disordered" evidence="1">
    <location>
        <begin position="1"/>
        <end position="45"/>
    </location>
</feature>